<dbReference type="GO" id="GO:0009298">
    <property type="term" value="P:GDP-mannose biosynthetic process"/>
    <property type="evidence" value="ECO:0007669"/>
    <property type="project" value="TreeGrafter"/>
</dbReference>
<dbReference type="Pfam" id="PF00483">
    <property type="entry name" value="NTP_transferase"/>
    <property type="match status" value="1"/>
</dbReference>
<gene>
    <name evidence="3" type="ORF">MPNT_500007</name>
</gene>
<dbReference type="InterPro" id="IPR049577">
    <property type="entry name" value="GMPP_N"/>
</dbReference>
<keyword evidence="4" id="KW-1185">Reference proteome</keyword>
<dbReference type="InterPro" id="IPR005835">
    <property type="entry name" value="NTP_transferase_dom"/>
</dbReference>
<dbReference type="CDD" id="cd02509">
    <property type="entry name" value="GDP-M1P_Guanylyltransferase"/>
    <property type="match status" value="1"/>
</dbReference>
<protein>
    <submittedName>
        <fullName evidence="3">Mannose-1-phosphate guanylyltransferase (GDP)</fullName>
        <ecNumber evidence="3">2.7.7.22</ecNumber>
    </submittedName>
</protein>
<evidence type="ECO:0000313" key="4">
    <source>
        <dbReference type="Proteomes" id="UP000663859"/>
    </source>
</evidence>
<evidence type="ECO:0000259" key="1">
    <source>
        <dbReference type="Pfam" id="PF00483"/>
    </source>
</evidence>
<dbReference type="SUPFAM" id="SSF159283">
    <property type="entry name" value="Guanosine diphospho-D-mannose pyrophosphorylase/mannose-6-phosphate isomerase linker domain"/>
    <property type="match status" value="1"/>
</dbReference>
<dbReference type="Gene3D" id="3.90.550.10">
    <property type="entry name" value="Spore Coat Polysaccharide Biosynthesis Protein SpsA, Chain A"/>
    <property type="match status" value="1"/>
</dbReference>
<dbReference type="GO" id="GO:0004475">
    <property type="term" value="F:mannose-1-phosphate guanylyltransferase (GTP) activity"/>
    <property type="evidence" value="ECO:0007669"/>
    <property type="project" value="InterPro"/>
</dbReference>
<name>A0A8J2BMS6_9BACT</name>
<sequence>MDAPFYPCILAGGSGQRFWPLSRRLLPKHLLRLVSSQTLLEQAVDRLARVVPQEQILILTNREQWESVCHVLSFLSPDQIVVEPERRDTGPAAALATGWAFRRDPQSVVGLFPADALIEDTQLFVEQLQDAVGLARRVDGLVTFAITPSWPSPGFGYLELDLAAAAVEGSSVWYPVRRFVEKPARSEAEGFLEAGNFRWNSGMFLWKCEAFLEEARLVAPELHRFVLGFPQGEFRPYIESAFAQLPKRSIDYLLLEKARSVVAVEARFDWKDLGSWPALGELLPKDSQGNAIQGQVYCHGSSGNVVLAQGRIVALCGVSDLVVVETHDAILVCHKDRAEELKGLHGRLPPHLR</sequence>
<dbReference type="InterPro" id="IPR029044">
    <property type="entry name" value="Nucleotide-diphossugar_trans"/>
</dbReference>
<organism evidence="3 4">
    <name type="scientific">Candidatus Methylacidithermus pantelleriae</name>
    <dbReference type="NCBI Taxonomy" id="2744239"/>
    <lineage>
        <taxon>Bacteria</taxon>
        <taxon>Pseudomonadati</taxon>
        <taxon>Verrucomicrobiota</taxon>
        <taxon>Methylacidiphilae</taxon>
        <taxon>Methylacidiphilales</taxon>
        <taxon>Methylacidiphilaceae</taxon>
        <taxon>Candidatus Methylacidithermus</taxon>
    </lineage>
</organism>
<dbReference type="AlphaFoldDB" id="A0A8J2BMS6"/>
<dbReference type="PANTHER" id="PTHR46390:SF1">
    <property type="entry name" value="MANNOSE-1-PHOSPHATE GUANYLYLTRANSFERASE"/>
    <property type="match status" value="1"/>
</dbReference>
<dbReference type="EC" id="2.7.7.22" evidence="3"/>
<dbReference type="InterPro" id="IPR051161">
    <property type="entry name" value="Mannose-6P_isomerase_type2"/>
</dbReference>
<comment type="caution">
    <text evidence="3">The sequence shown here is derived from an EMBL/GenBank/DDBJ whole genome shotgun (WGS) entry which is preliminary data.</text>
</comment>
<reference evidence="3" key="1">
    <citation type="submission" date="2021-02" db="EMBL/GenBank/DDBJ databases">
        <authorList>
            <person name="Cremers G."/>
            <person name="Picone N."/>
        </authorList>
    </citation>
    <scope>NUCLEOTIDE SEQUENCE</scope>
    <source>
        <strain evidence="3">PQ17</strain>
    </source>
</reference>
<dbReference type="PANTHER" id="PTHR46390">
    <property type="entry name" value="MANNOSE-1-PHOSPHATE GUANYLYLTRANSFERASE"/>
    <property type="match status" value="1"/>
</dbReference>
<evidence type="ECO:0000313" key="3">
    <source>
        <dbReference type="EMBL" id="CAF0703106.1"/>
    </source>
</evidence>
<evidence type="ECO:0000259" key="2">
    <source>
        <dbReference type="Pfam" id="PF22640"/>
    </source>
</evidence>
<dbReference type="RefSeq" id="WP_214096454.1">
    <property type="nucleotide sequence ID" value="NZ_CAJNOB010000046.1"/>
</dbReference>
<feature type="domain" description="Nucleotidyl transferase" evidence="1">
    <location>
        <begin position="7"/>
        <end position="285"/>
    </location>
</feature>
<dbReference type="SUPFAM" id="SSF53448">
    <property type="entry name" value="Nucleotide-diphospho-sugar transferases"/>
    <property type="match status" value="1"/>
</dbReference>
<dbReference type="Proteomes" id="UP000663859">
    <property type="component" value="Unassembled WGS sequence"/>
</dbReference>
<keyword evidence="3" id="KW-0548">Nucleotidyltransferase</keyword>
<accession>A0A8J2BMS6</accession>
<proteinExistence type="predicted"/>
<dbReference type="GO" id="GO:0008928">
    <property type="term" value="F:mannose-1-phosphate guanylyltransferase (GDP) activity"/>
    <property type="evidence" value="ECO:0007669"/>
    <property type="project" value="UniProtKB-EC"/>
</dbReference>
<dbReference type="InterPro" id="IPR054566">
    <property type="entry name" value="ManC/GMP-like_b-helix"/>
</dbReference>
<dbReference type="Pfam" id="PF22640">
    <property type="entry name" value="ManC_GMP_beta-helix"/>
    <property type="match status" value="1"/>
</dbReference>
<dbReference type="EMBL" id="CAJNOB010000046">
    <property type="protein sequence ID" value="CAF0703106.1"/>
    <property type="molecule type" value="Genomic_DNA"/>
</dbReference>
<feature type="domain" description="MannoseP isomerase/GMP-like beta-helix" evidence="2">
    <location>
        <begin position="301"/>
        <end position="344"/>
    </location>
</feature>
<keyword evidence="3" id="KW-0808">Transferase</keyword>